<feature type="domain" description="N-acetyltransferase" evidence="3">
    <location>
        <begin position="23"/>
        <end position="159"/>
    </location>
</feature>
<dbReference type="InterPro" id="IPR050832">
    <property type="entry name" value="Bact_Acetyltransf"/>
</dbReference>
<dbReference type="SUPFAM" id="SSF55729">
    <property type="entry name" value="Acyl-CoA N-acyltransferases (Nat)"/>
    <property type="match status" value="1"/>
</dbReference>
<dbReference type="AlphaFoldDB" id="A0A7W5EQI5"/>
<dbReference type="CDD" id="cd04301">
    <property type="entry name" value="NAT_SF"/>
    <property type="match status" value="1"/>
</dbReference>
<dbReference type="Gene3D" id="3.40.630.30">
    <property type="match status" value="1"/>
</dbReference>
<evidence type="ECO:0000313" key="5">
    <source>
        <dbReference type="Proteomes" id="UP000518892"/>
    </source>
</evidence>
<dbReference type="InterPro" id="IPR016181">
    <property type="entry name" value="Acyl_CoA_acyltransferase"/>
</dbReference>
<keyword evidence="5" id="KW-1185">Reference proteome</keyword>
<dbReference type="Pfam" id="PF00583">
    <property type="entry name" value="Acetyltransf_1"/>
    <property type="match status" value="1"/>
</dbReference>
<keyword evidence="1" id="KW-0808">Transferase</keyword>
<dbReference type="PROSITE" id="PS51186">
    <property type="entry name" value="GNAT"/>
    <property type="match status" value="1"/>
</dbReference>
<proteinExistence type="predicted"/>
<name>A0A7W5EQI5_9GAMM</name>
<evidence type="ECO:0000313" key="4">
    <source>
        <dbReference type="EMBL" id="MBB3229593.1"/>
    </source>
</evidence>
<evidence type="ECO:0000259" key="3">
    <source>
        <dbReference type="PROSITE" id="PS51186"/>
    </source>
</evidence>
<dbReference type="GO" id="GO:0016747">
    <property type="term" value="F:acyltransferase activity, transferring groups other than amino-acyl groups"/>
    <property type="evidence" value="ECO:0007669"/>
    <property type="project" value="InterPro"/>
</dbReference>
<evidence type="ECO:0000256" key="2">
    <source>
        <dbReference type="ARBA" id="ARBA00023315"/>
    </source>
</evidence>
<keyword evidence="2" id="KW-0012">Acyltransferase</keyword>
<evidence type="ECO:0000256" key="1">
    <source>
        <dbReference type="ARBA" id="ARBA00022679"/>
    </source>
</evidence>
<dbReference type="RefSeq" id="WP_183382100.1">
    <property type="nucleotide sequence ID" value="NZ_JACHXR010000001.1"/>
</dbReference>
<dbReference type="InterPro" id="IPR000182">
    <property type="entry name" value="GNAT_dom"/>
</dbReference>
<reference evidence="4 5" key="1">
    <citation type="submission" date="2020-08" db="EMBL/GenBank/DDBJ databases">
        <title>Genomic Encyclopedia of Type Strains, Phase III (KMG-III): the genomes of soil and plant-associated and newly described type strains.</title>
        <authorList>
            <person name="Whitman W."/>
        </authorList>
    </citation>
    <scope>NUCLEOTIDE SEQUENCE [LARGE SCALE GENOMIC DNA]</scope>
    <source>
        <strain evidence="4 5">CECT 7744</strain>
    </source>
</reference>
<dbReference type="EMBL" id="JACHXR010000001">
    <property type="protein sequence ID" value="MBB3229593.1"/>
    <property type="molecule type" value="Genomic_DNA"/>
</dbReference>
<dbReference type="Proteomes" id="UP000518892">
    <property type="component" value="Unassembled WGS sequence"/>
</dbReference>
<accession>A0A7W5EQI5</accession>
<organism evidence="4 5">
    <name type="scientific">Halomonas stenophila</name>
    <dbReference type="NCBI Taxonomy" id="795312"/>
    <lineage>
        <taxon>Bacteria</taxon>
        <taxon>Pseudomonadati</taxon>
        <taxon>Pseudomonadota</taxon>
        <taxon>Gammaproteobacteria</taxon>
        <taxon>Oceanospirillales</taxon>
        <taxon>Halomonadaceae</taxon>
        <taxon>Halomonas</taxon>
    </lineage>
</organism>
<comment type="caution">
    <text evidence="4">The sequence shown here is derived from an EMBL/GenBank/DDBJ whole genome shotgun (WGS) entry which is preliminary data.</text>
</comment>
<dbReference type="PANTHER" id="PTHR43877">
    <property type="entry name" value="AMINOALKYLPHOSPHONATE N-ACETYLTRANSFERASE-RELATED-RELATED"/>
    <property type="match status" value="1"/>
</dbReference>
<dbReference type="GO" id="GO:0005840">
    <property type="term" value="C:ribosome"/>
    <property type="evidence" value="ECO:0007669"/>
    <property type="project" value="UniProtKB-KW"/>
</dbReference>
<keyword evidence="4" id="KW-0689">Ribosomal protein</keyword>
<gene>
    <name evidence="4" type="ORF">FHR97_000408</name>
</gene>
<protein>
    <submittedName>
        <fullName evidence="4">Ribosomal protein S18 acetylase RimI-like enzyme</fullName>
    </submittedName>
</protein>
<keyword evidence="4" id="KW-0687">Ribonucleoprotein</keyword>
<sequence>MTLMMHSSRIWHAGPGEIAGWELPLRRLVREEQARQAGALIRGVDLDAYLDRVVARGEFVLLTLDEHLGGFCAFYAFDPALDSAFITLFVVAPEGRGLGLAEAMLACVATQARQRGYRYLTLWVGEDNVPALRFYRRQGFRVLAHDDEKGQVFVRLTVGEA</sequence>